<sequence>MRNSPHPGRAGDHPGGGWKAARATTVQILETRKPCRSGILFPESRRGPIAMDWLRDNFWVILAVAIFTVSVSLALILYCACRQLFRQGKRWDVAKPLGRGQSDEEKTYENVLNESPVQLPPLPPRGLLFPEHTLPQDTPSQPPATYSLVNKVRNKTLSIPSYIEPLDDYDDVEIPANMEKRHF</sequence>
<keyword evidence="1" id="KW-0812">Transmembrane</keyword>
<protein>
    <submittedName>
        <fullName evidence="2">SLP adaptor and CSK interacting membrane protein</fullName>
    </submittedName>
</protein>
<evidence type="ECO:0000313" key="2">
    <source>
        <dbReference type="Ensembl" id="ENSFCTP00005048276.1"/>
    </source>
</evidence>
<dbReference type="Pfam" id="PF15050">
    <property type="entry name" value="SCIMP"/>
    <property type="match status" value="1"/>
</dbReference>
<reference evidence="2 3" key="1">
    <citation type="submission" date="2021-02" db="EMBL/GenBank/DDBJ databases">
        <title>Safari Cat Assemblies.</title>
        <authorList>
            <person name="Bredemeyer K.R."/>
            <person name="Murphy W.J."/>
        </authorList>
    </citation>
    <scope>NUCLEOTIDE SEQUENCE [LARGE SCALE GENOMIC DNA]</scope>
</reference>
<organism evidence="2 3">
    <name type="scientific">Felis catus</name>
    <name type="common">Cat</name>
    <name type="synonym">Felis silvestris catus</name>
    <dbReference type="NCBI Taxonomy" id="9685"/>
    <lineage>
        <taxon>Eukaryota</taxon>
        <taxon>Metazoa</taxon>
        <taxon>Chordata</taxon>
        <taxon>Craniata</taxon>
        <taxon>Vertebrata</taxon>
        <taxon>Euteleostomi</taxon>
        <taxon>Mammalia</taxon>
        <taxon>Eutheria</taxon>
        <taxon>Laurasiatheria</taxon>
        <taxon>Carnivora</taxon>
        <taxon>Feliformia</taxon>
        <taxon>Felidae</taxon>
        <taxon>Felinae</taxon>
        <taxon>Felis</taxon>
    </lineage>
</organism>
<reference evidence="2" key="2">
    <citation type="submission" date="2025-08" db="UniProtKB">
        <authorList>
            <consortium name="Ensembl"/>
        </authorList>
    </citation>
    <scope>IDENTIFICATION</scope>
    <source>
        <strain evidence="2">breed Abyssinian</strain>
    </source>
</reference>
<dbReference type="Proteomes" id="UP000823872">
    <property type="component" value="Chromosome E1"/>
</dbReference>
<feature type="transmembrane region" description="Helical" evidence="1">
    <location>
        <begin position="58"/>
        <end position="80"/>
    </location>
</feature>
<keyword evidence="1" id="KW-0472">Membrane</keyword>
<accession>A0ABI7ZM87</accession>
<dbReference type="PANTHER" id="PTHR12044">
    <property type="entry name" value="BCL2 INTERACTING MEDIATOR OF CELL DEATH"/>
    <property type="match status" value="1"/>
</dbReference>
<evidence type="ECO:0000256" key="1">
    <source>
        <dbReference type="SAM" id="Phobius"/>
    </source>
</evidence>
<keyword evidence="1" id="KW-1133">Transmembrane helix</keyword>
<keyword evidence="3" id="KW-1185">Reference proteome</keyword>
<dbReference type="GeneTree" id="ENSGT00390000007003"/>
<dbReference type="InterPro" id="IPR052133">
    <property type="entry name" value="Immune_Signaling-Apoptosis_Reg"/>
</dbReference>
<evidence type="ECO:0000313" key="3">
    <source>
        <dbReference type="Proteomes" id="UP000823872"/>
    </source>
</evidence>
<reference evidence="2" key="3">
    <citation type="submission" date="2025-09" db="UniProtKB">
        <authorList>
            <consortium name="Ensembl"/>
        </authorList>
    </citation>
    <scope>IDENTIFICATION</scope>
    <source>
        <strain evidence="2">breed Abyssinian</strain>
    </source>
</reference>
<name>A0ABI7ZM87_FELCA</name>
<dbReference type="PANTHER" id="PTHR12044:SF11">
    <property type="entry name" value="SLP ADAPTER AND CSK-INTERACTING MEMBRANE PROTEIN"/>
    <property type="match status" value="1"/>
</dbReference>
<dbReference type="InterPro" id="IPR028181">
    <property type="entry name" value="SCIMP"/>
</dbReference>
<proteinExistence type="predicted"/>
<dbReference type="Ensembl" id="ENSFCTT00005067067.1">
    <property type="protein sequence ID" value="ENSFCTP00005048276.1"/>
    <property type="gene ID" value="ENSFCTG00005023456.1"/>
</dbReference>